<dbReference type="InterPro" id="IPR011014">
    <property type="entry name" value="MscS_channel_TM-2"/>
</dbReference>
<evidence type="ECO:0000259" key="9">
    <source>
        <dbReference type="Pfam" id="PF21082"/>
    </source>
</evidence>
<feature type="domain" description="Mechanosensitive ion channel transmembrane helices 2/3" evidence="10">
    <location>
        <begin position="318"/>
        <end position="357"/>
    </location>
</feature>
<keyword evidence="6 7" id="KW-0472">Membrane</keyword>
<evidence type="ECO:0000256" key="5">
    <source>
        <dbReference type="ARBA" id="ARBA00022989"/>
    </source>
</evidence>
<feature type="transmembrane region" description="Helical" evidence="7">
    <location>
        <begin position="228"/>
        <end position="252"/>
    </location>
</feature>
<dbReference type="PANTHER" id="PTHR30460:SF0">
    <property type="entry name" value="MODERATE CONDUCTANCE MECHANOSENSITIVE CHANNEL YBIO"/>
    <property type="match status" value="1"/>
</dbReference>
<dbReference type="Pfam" id="PF21082">
    <property type="entry name" value="MS_channel_3rd"/>
    <property type="match status" value="1"/>
</dbReference>
<dbReference type="SUPFAM" id="SSF50182">
    <property type="entry name" value="Sm-like ribonucleoproteins"/>
    <property type="match status" value="1"/>
</dbReference>
<evidence type="ECO:0000256" key="1">
    <source>
        <dbReference type="ARBA" id="ARBA00004651"/>
    </source>
</evidence>
<dbReference type="Gene3D" id="3.30.70.100">
    <property type="match status" value="1"/>
</dbReference>
<comment type="subcellular location">
    <subcellularLocation>
        <location evidence="1">Cell membrane</location>
        <topology evidence="1">Multi-pass membrane protein</topology>
    </subcellularLocation>
</comment>
<evidence type="ECO:0000256" key="6">
    <source>
        <dbReference type="ARBA" id="ARBA00023136"/>
    </source>
</evidence>
<dbReference type="Proteomes" id="UP000660380">
    <property type="component" value="Unassembled WGS sequence"/>
</dbReference>
<feature type="transmembrane region" description="Helical" evidence="7">
    <location>
        <begin position="264"/>
        <end position="289"/>
    </location>
</feature>
<dbReference type="Pfam" id="PF21088">
    <property type="entry name" value="MS_channel_1st"/>
    <property type="match status" value="1"/>
</dbReference>
<feature type="transmembrane region" description="Helical" evidence="7">
    <location>
        <begin position="159"/>
        <end position="177"/>
    </location>
</feature>
<dbReference type="InterPro" id="IPR023408">
    <property type="entry name" value="MscS_beta-dom_sf"/>
</dbReference>
<evidence type="ECO:0000313" key="12">
    <source>
        <dbReference type="Proteomes" id="UP000660380"/>
    </source>
</evidence>
<feature type="domain" description="Mechanosensitive ion channel MscS C-terminal" evidence="9">
    <location>
        <begin position="434"/>
        <end position="516"/>
    </location>
</feature>
<keyword evidence="3" id="KW-1003">Cell membrane</keyword>
<keyword evidence="4 7" id="KW-0812">Transmembrane</keyword>
<dbReference type="InterPro" id="IPR049278">
    <property type="entry name" value="MS_channel_C"/>
</dbReference>
<evidence type="ECO:0000256" key="4">
    <source>
        <dbReference type="ARBA" id="ARBA00022692"/>
    </source>
</evidence>
<dbReference type="InterPro" id="IPR049142">
    <property type="entry name" value="MS_channel_1st"/>
</dbReference>
<dbReference type="InterPro" id="IPR006685">
    <property type="entry name" value="MscS_channel_2nd"/>
</dbReference>
<dbReference type="EMBL" id="JACJTA010000005">
    <property type="protein sequence ID" value="MBD2603727.1"/>
    <property type="molecule type" value="Genomic_DNA"/>
</dbReference>
<organism evidence="11 12">
    <name type="scientific">Scytonema hofmannii FACHB-248</name>
    <dbReference type="NCBI Taxonomy" id="1842502"/>
    <lineage>
        <taxon>Bacteria</taxon>
        <taxon>Bacillati</taxon>
        <taxon>Cyanobacteriota</taxon>
        <taxon>Cyanophyceae</taxon>
        <taxon>Nostocales</taxon>
        <taxon>Scytonemataceae</taxon>
        <taxon>Scytonema</taxon>
    </lineage>
</organism>
<feature type="domain" description="Mechanosensitive ion channel MscS" evidence="8">
    <location>
        <begin position="358"/>
        <end position="428"/>
    </location>
</feature>
<gene>
    <name evidence="11" type="ORF">H6G81_04080</name>
</gene>
<feature type="transmembrane region" description="Helical" evidence="7">
    <location>
        <begin position="183"/>
        <end position="208"/>
    </location>
</feature>
<evidence type="ECO:0000313" key="11">
    <source>
        <dbReference type="EMBL" id="MBD2603727.1"/>
    </source>
</evidence>
<dbReference type="InterPro" id="IPR010920">
    <property type="entry name" value="LSM_dom_sf"/>
</dbReference>
<feature type="transmembrane region" description="Helical" evidence="7">
    <location>
        <begin position="95"/>
        <end position="117"/>
    </location>
</feature>
<accession>A0ABR8GKJ2</accession>
<feature type="transmembrane region" description="Helical" evidence="7">
    <location>
        <begin position="340"/>
        <end position="360"/>
    </location>
</feature>
<keyword evidence="12" id="KW-1185">Reference proteome</keyword>
<dbReference type="SUPFAM" id="SSF82861">
    <property type="entry name" value="Mechanosensitive channel protein MscS (YggB), transmembrane region"/>
    <property type="match status" value="1"/>
</dbReference>
<name>A0ABR8GKJ2_9CYAN</name>
<dbReference type="InterPro" id="IPR045276">
    <property type="entry name" value="YbiO_bact"/>
</dbReference>
<feature type="transmembrane region" description="Helical" evidence="7">
    <location>
        <begin position="53"/>
        <end position="75"/>
    </location>
</feature>
<evidence type="ECO:0000256" key="3">
    <source>
        <dbReference type="ARBA" id="ARBA00022475"/>
    </source>
</evidence>
<protein>
    <submittedName>
        <fullName evidence="11">Mechanosensitive ion channel family protein</fullName>
    </submittedName>
</protein>
<dbReference type="Gene3D" id="1.10.287.1260">
    <property type="match status" value="1"/>
</dbReference>
<comment type="caution">
    <text evidence="11">The sequence shown here is derived from an EMBL/GenBank/DDBJ whole genome shotgun (WGS) entry which is preliminary data.</text>
</comment>
<keyword evidence="5 7" id="KW-1133">Transmembrane helix</keyword>
<comment type="similarity">
    <text evidence="2">Belongs to the MscS (TC 1.A.23) family.</text>
</comment>
<dbReference type="PANTHER" id="PTHR30460">
    <property type="entry name" value="MODERATE CONDUCTANCE MECHANOSENSITIVE CHANNEL YBIO"/>
    <property type="match status" value="1"/>
</dbReference>
<feature type="transmembrane region" description="Helical" evidence="7">
    <location>
        <begin position="6"/>
        <end position="32"/>
    </location>
</feature>
<feature type="transmembrane region" description="Helical" evidence="7">
    <location>
        <begin position="310"/>
        <end position="334"/>
    </location>
</feature>
<dbReference type="RefSeq" id="WP_029635133.1">
    <property type="nucleotide sequence ID" value="NZ_JACJTA010000005.1"/>
</dbReference>
<reference evidence="11 12" key="1">
    <citation type="journal article" date="2020" name="ISME J.">
        <title>Comparative genomics reveals insights into cyanobacterial evolution and habitat adaptation.</title>
        <authorList>
            <person name="Chen M.Y."/>
            <person name="Teng W.K."/>
            <person name="Zhao L."/>
            <person name="Hu C.X."/>
            <person name="Zhou Y.K."/>
            <person name="Han B.P."/>
            <person name="Song L.R."/>
            <person name="Shu W.S."/>
        </authorList>
    </citation>
    <scope>NUCLEOTIDE SEQUENCE [LARGE SCALE GENOMIC DNA]</scope>
    <source>
        <strain evidence="11 12">FACHB-248</strain>
    </source>
</reference>
<dbReference type="Gene3D" id="2.30.30.60">
    <property type="match status" value="1"/>
</dbReference>
<sequence>MNILIIFAEVGIVIFSFLLLTWLVGNLSKLLIKVSILKLNDRKLKILRRNITKFFLISCLILCILIVGANGFLLYRGENLQQYTLNLINRIPTGFWITLGIGIAQSIGTFIVAAIALKVIKYCLKVASTYAKNLETNTADDESIDAFFNALYQRIRGGTWLWVIICSAQFLKLPAIVSEYLYIALRIYLIIAVGLLILKAVTAIVDTLDAMSVRYSSPNNLLRFYNRLQYLIPFLKQCLELVIYVCMATLVVQQVQLISNVATLGLRIIKIITIIFMSRVFFQVIYLLIEEVLFKDQNLTETQRSRRLTLIPLFRSLLQYLVYFTVIISILYTLDINPTPILAGAGIVGIAIGLGAQTLINDIVCGFFILFENYYLVGDYIDAGKAEEKSVEGIVEAIELRTTRVRHPNGQLQIIRNGDIGSITNYSKQYIFAVVEVGVPYNSNLVHVYKVIEEVGQQLKANDPDVLEATQVDGVESLGESNLFLRTLTKVKPGKHLQIQRVLRKVLMDTLLEEGILLPAPTKNGDD</sequence>
<dbReference type="SUPFAM" id="SSF82689">
    <property type="entry name" value="Mechanosensitive channel protein MscS (YggB), C-terminal domain"/>
    <property type="match status" value="1"/>
</dbReference>
<dbReference type="InterPro" id="IPR011066">
    <property type="entry name" value="MscS_channel_C_sf"/>
</dbReference>
<evidence type="ECO:0000259" key="10">
    <source>
        <dbReference type="Pfam" id="PF21088"/>
    </source>
</evidence>
<evidence type="ECO:0000256" key="7">
    <source>
        <dbReference type="SAM" id="Phobius"/>
    </source>
</evidence>
<evidence type="ECO:0000256" key="2">
    <source>
        <dbReference type="ARBA" id="ARBA00008017"/>
    </source>
</evidence>
<evidence type="ECO:0000259" key="8">
    <source>
        <dbReference type="Pfam" id="PF00924"/>
    </source>
</evidence>
<dbReference type="Pfam" id="PF00924">
    <property type="entry name" value="MS_channel_2nd"/>
    <property type="match status" value="1"/>
</dbReference>
<proteinExistence type="inferred from homology"/>